<keyword evidence="1" id="KW-0732">Signal</keyword>
<sequence length="355" mass="40501">MFKRLSFILFFITCTLLVAGQQSVQAPQLSAPGAYTWIWLPDPQTYQKFGRNQPLFETMIQWIKDQRQKLNIQLVFCTGDLVEQNNILQPDSINGDQTSLEQWRSVSAAFNKLNGVLPYILCTGNHDYGIKSAENRYSQFNSYFPPQGNPLTKSLLVEMAPNAAGAKTLENACYEWTSPTGQPFLLFSLEFAPRKDVLTWAKAIAARPAYRQHIGIVITHSYLNSTGQRIEKENYAVTDANYGEAMYKELVQPAGNIRFVFSGHIGNSDAHRDQVGYRLDTNAAKKEIHQVVFNAQREGGGWHGNGGDGWLRILEFLPDKRTIQVYTFSPFFYISPATRHLAWRRESYDQYTIRY</sequence>
<name>A0A3B7MGX0_9BACT</name>
<feature type="domain" description="Calcineurin-like phosphoesterase" evidence="2">
    <location>
        <begin position="56"/>
        <end position="265"/>
    </location>
</feature>
<keyword evidence="4" id="KW-1185">Reference proteome</keyword>
<dbReference type="KEGG" id="pseg:D3H65_06345"/>
<dbReference type="PANTHER" id="PTHR43143:SF5">
    <property type="entry name" value="SECRETED PROTEIN"/>
    <property type="match status" value="1"/>
</dbReference>
<dbReference type="EMBL" id="CP032157">
    <property type="protein sequence ID" value="AXY73624.1"/>
    <property type="molecule type" value="Genomic_DNA"/>
</dbReference>
<dbReference type="RefSeq" id="WP_119049460.1">
    <property type="nucleotide sequence ID" value="NZ_CP032157.1"/>
</dbReference>
<evidence type="ECO:0000259" key="2">
    <source>
        <dbReference type="Pfam" id="PF00149"/>
    </source>
</evidence>
<dbReference type="Pfam" id="PF00149">
    <property type="entry name" value="Metallophos"/>
    <property type="match status" value="1"/>
</dbReference>
<feature type="signal peptide" evidence="1">
    <location>
        <begin position="1"/>
        <end position="19"/>
    </location>
</feature>
<accession>A0A3B7MGX0</accession>
<organism evidence="3 4">
    <name type="scientific">Paraflavitalea soli</name>
    <dbReference type="NCBI Taxonomy" id="2315862"/>
    <lineage>
        <taxon>Bacteria</taxon>
        <taxon>Pseudomonadati</taxon>
        <taxon>Bacteroidota</taxon>
        <taxon>Chitinophagia</taxon>
        <taxon>Chitinophagales</taxon>
        <taxon>Chitinophagaceae</taxon>
        <taxon>Paraflavitalea</taxon>
    </lineage>
</organism>
<dbReference type="Gene3D" id="3.60.21.10">
    <property type="match status" value="1"/>
</dbReference>
<protein>
    <submittedName>
        <fullName evidence="3">Serine/threonine protein phosphatase</fullName>
    </submittedName>
</protein>
<gene>
    <name evidence="3" type="ORF">D3H65_06345</name>
</gene>
<proteinExistence type="predicted"/>
<dbReference type="InterPro" id="IPR051918">
    <property type="entry name" value="STPP_CPPED1"/>
</dbReference>
<evidence type="ECO:0000256" key="1">
    <source>
        <dbReference type="SAM" id="SignalP"/>
    </source>
</evidence>
<feature type="chain" id="PRO_5017711289" evidence="1">
    <location>
        <begin position="20"/>
        <end position="355"/>
    </location>
</feature>
<dbReference type="InterPro" id="IPR004843">
    <property type="entry name" value="Calcineurin-like_PHP"/>
</dbReference>
<dbReference type="AlphaFoldDB" id="A0A3B7MGX0"/>
<dbReference type="SUPFAM" id="SSF56300">
    <property type="entry name" value="Metallo-dependent phosphatases"/>
    <property type="match status" value="1"/>
</dbReference>
<dbReference type="PANTHER" id="PTHR43143">
    <property type="entry name" value="METALLOPHOSPHOESTERASE, CALCINEURIN SUPERFAMILY"/>
    <property type="match status" value="1"/>
</dbReference>
<dbReference type="GO" id="GO:0016787">
    <property type="term" value="F:hydrolase activity"/>
    <property type="evidence" value="ECO:0007669"/>
    <property type="project" value="InterPro"/>
</dbReference>
<dbReference type="InterPro" id="IPR029052">
    <property type="entry name" value="Metallo-depent_PP-like"/>
</dbReference>
<dbReference type="OrthoDB" id="9772095at2"/>
<evidence type="ECO:0000313" key="3">
    <source>
        <dbReference type="EMBL" id="AXY73624.1"/>
    </source>
</evidence>
<reference evidence="3 4" key="1">
    <citation type="submission" date="2018-09" db="EMBL/GenBank/DDBJ databases">
        <title>Genome sequencing of strain 6GH32-13.</title>
        <authorList>
            <person name="Weon H.-Y."/>
            <person name="Heo J."/>
            <person name="Kwon S.-W."/>
        </authorList>
    </citation>
    <scope>NUCLEOTIDE SEQUENCE [LARGE SCALE GENOMIC DNA]</scope>
    <source>
        <strain evidence="3 4">5GH32-13</strain>
    </source>
</reference>
<evidence type="ECO:0000313" key="4">
    <source>
        <dbReference type="Proteomes" id="UP000263900"/>
    </source>
</evidence>
<dbReference type="Proteomes" id="UP000263900">
    <property type="component" value="Chromosome"/>
</dbReference>